<evidence type="ECO:0000313" key="1">
    <source>
        <dbReference type="EMBL" id="MPL89531.1"/>
    </source>
</evidence>
<reference evidence="1" key="1">
    <citation type="submission" date="2019-08" db="EMBL/GenBank/DDBJ databases">
        <authorList>
            <person name="Kucharzyk K."/>
            <person name="Murdoch R.W."/>
            <person name="Higgins S."/>
            <person name="Loffler F."/>
        </authorList>
    </citation>
    <scope>NUCLEOTIDE SEQUENCE</scope>
</reference>
<accession>A0A644VE29</accession>
<name>A0A644VE29_9ZZZZ</name>
<dbReference type="AlphaFoldDB" id="A0A644VE29"/>
<gene>
    <name evidence="1" type="ORF">SDC9_35567</name>
</gene>
<organism evidence="1">
    <name type="scientific">bioreactor metagenome</name>
    <dbReference type="NCBI Taxonomy" id="1076179"/>
    <lineage>
        <taxon>unclassified sequences</taxon>
        <taxon>metagenomes</taxon>
        <taxon>ecological metagenomes</taxon>
    </lineage>
</organism>
<proteinExistence type="predicted"/>
<protein>
    <submittedName>
        <fullName evidence="1">Uncharacterized protein</fullName>
    </submittedName>
</protein>
<dbReference type="EMBL" id="VSSQ01000282">
    <property type="protein sequence ID" value="MPL89531.1"/>
    <property type="molecule type" value="Genomic_DNA"/>
</dbReference>
<comment type="caution">
    <text evidence="1">The sequence shown here is derived from an EMBL/GenBank/DDBJ whole genome shotgun (WGS) entry which is preliminary data.</text>
</comment>
<sequence>MKTNERNKTTRLYAHTIEYWWEWSDYQAEYEEYEHPLSDSDIEHICNMLAEDCVQGQLCSIAPDDTEIYGWWKIQK</sequence>